<proteinExistence type="predicted"/>
<dbReference type="STRING" id="284581.AMD01_21550"/>
<dbReference type="OrthoDB" id="2844832at2"/>
<comment type="caution">
    <text evidence="1">The sequence shown here is derived from an EMBL/GenBank/DDBJ whole genome shotgun (WGS) entry which is preliminary data.</text>
</comment>
<dbReference type="RefSeq" id="WP_053403505.1">
    <property type="nucleotide sequence ID" value="NZ_LILC01000036.1"/>
</dbReference>
<sequence length="242" mass="27868">MITIYLVDLFKLALVGIHLLADWHCTKRILELLMSYENIEFEGLLGAQQLNIKALAQTVIEEKKREKENEVAVNPVYSSIEGTEMIAFFNELYQEVNGSKEHPTIISDYPSFSDNDIPIIDGEVTYDAIFVEQNQSYYVNTSQDEMLTMNDYVEPRQPVSINKGLQSLSGQVIGMEQNFIHLRTSQSREWINIGENIRQISMHDYIVLEVVRHNQSDIEIKTINKMEQEVTLDYGIPDEMLA</sequence>
<name>A0A0M0KNZ4_9BACI</name>
<gene>
    <name evidence="1" type="ORF">AMD01_21550</name>
</gene>
<accession>A0A0M0KNZ4</accession>
<evidence type="ECO:0000313" key="2">
    <source>
        <dbReference type="Proteomes" id="UP000037558"/>
    </source>
</evidence>
<dbReference type="EMBL" id="LILC01000036">
    <property type="protein sequence ID" value="KOO40337.1"/>
    <property type="molecule type" value="Genomic_DNA"/>
</dbReference>
<protein>
    <submittedName>
        <fullName evidence="1">Uncharacterized protein</fullName>
    </submittedName>
</protein>
<dbReference type="AlphaFoldDB" id="A0A0M0KNZ4"/>
<dbReference type="PATRIC" id="fig|284581.3.peg.1842"/>
<evidence type="ECO:0000313" key="1">
    <source>
        <dbReference type="EMBL" id="KOO40337.1"/>
    </source>
</evidence>
<dbReference type="Proteomes" id="UP000037558">
    <property type="component" value="Unassembled WGS sequence"/>
</dbReference>
<organism evidence="1 2">
    <name type="scientific">Priestia koreensis</name>
    <dbReference type="NCBI Taxonomy" id="284581"/>
    <lineage>
        <taxon>Bacteria</taxon>
        <taxon>Bacillati</taxon>
        <taxon>Bacillota</taxon>
        <taxon>Bacilli</taxon>
        <taxon>Bacillales</taxon>
        <taxon>Bacillaceae</taxon>
        <taxon>Priestia</taxon>
    </lineage>
</organism>
<reference evidence="2" key="1">
    <citation type="submission" date="2015-08" db="EMBL/GenBank/DDBJ databases">
        <title>Fjat-14210 dsm16467.</title>
        <authorList>
            <person name="Liu B."/>
            <person name="Wang J."/>
            <person name="Zhu Y."/>
            <person name="Liu G."/>
            <person name="Chen Q."/>
            <person name="Chen Z."/>
            <person name="Lan J."/>
            <person name="Che J."/>
            <person name="Ge C."/>
            <person name="Shi H."/>
            <person name="Pan Z."/>
            <person name="Liu X."/>
        </authorList>
    </citation>
    <scope>NUCLEOTIDE SEQUENCE [LARGE SCALE GENOMIC DNA]</scope>
    <source>
        <strain evidence="2">DSM 16467</strain>
    </source>
</reference>
<keyword evidence="2" id="KW-1185">Reference proteome</keyword>